<comment type="caution">
    <text evidence="1">The sequence shown here is derived from an EMBL/GenBank/DDBJ whole genome shotgun (WGS) entry which is preliminary data.</text>
</comment>
<dbReference type="RefSeq" id="WP_379290720.1">
    <property type="nucleotide sequence ID" value="NZ_JBHTIU010000085.1"/>
</dbReference>
<dbReference type="EMBL" id="JBHTIU010000085">
    <property type="protein sequence ID" value="MFD0871588.1"/>
    <property type="molecule type" value="Genomic_DNA"/>
</dbReference>
<evidence type="ECO:0000313" key="1">
    <source>
        <dbReference type="EMBL" id="MFD0871588.1"/>
    </source>
</evidence>
<gene>
    <name evidence="1" type="ORF">ACFQ03_20825</name>
</gene>
<evidence type="ECO:0000313" key="2">
    <source>
        <dbReference type="Proteomes" id="UP001597120"/>
    </source>
</evidence>
<organism evidence="1 2">
    <name type="scientific">Paenibacillus residui</name>
    <dbReference type="NCBI Taxonomy" id="629724"/>
    <lineage>
        <taxon>Bacteria</taxon>
        <taxon>Bacillati</taxon>
        <taxon>Bacillota</taxon>
        <taxon>Bacilli</taxon>
        <taxon>Bacillales</taxon>
        <taxon>Paenibacillaceae</taxon>
        <taxon>Paenibacillus</taxon>
    </lineage>
</organism>
<reference evidence="2" key="1">
    <citation type="journal article" date="2019" name="Int. J. Syst. Evol. Microbiol.">
        <title>The Global Catalogue of Microorganisms (GCM) 10K type strain sequencing project: providing services to taxonomists for standard genome sequencing and annotation.</title>
        <authorList>
            <consortium name="The Broad Institute Genomics Platform"/>
            <consortium name="The Broad Institute Genome Sequencing Center for Infectious Disease"/>
            <person name="Wu L."/>
            <person name="Ma J."/>
        </authorList>
    </citation>
    <scope>NUCLEOTIDE SEQUENCE [LARGE SCALE GENOMIC DNA]</scope>
    <source>
        <strain evidence="2">CCUG 57263</strain>
    </source>
</reference>
<accession>A0ABW3DEH2</accession>
<protein>
    <submittedName>
        <fullName evidence="1">Uncharacterized protein</fullName>
    </submittedName>
</protein>
<sequence>MIQQEKYAHFFCQWELHALSCTPYCVMRRFPVPIQRLLDADLAS</sequence>
<name>A0ABW3DEH2_9BACL</name>
<dbReference type="Proteomes" id="UP001597120">
    <property type="component" value="Unassembled WGS sequence"/>
</dbReference>
<keyword evidence="2" id="KW-1185">Reference proteome</keyword>
<proteinExistence type="predicted"/>